<dbReference type="RefSeq" id="WP_008040560.1">
    <property type="nucleotide sequence ID" value="NZ_JH725147.1"/>
</dbReference>
<evidence type="ECO:0000256" key="4">
    <source>
        <dbReference type="RuleBase" id="RU003744"/>
    </source>
</evidence>
<dbReference type="Proteomes" id="UP000008952">
    <property type="component" value="Unassembled WGS sequence"/>
</dbReference>
<dbReference type="InterPro" id="IPR018313">
    <property type="entry name" value="SBP_3_CS"/>
</dbReference>
<dbReference type="STRING" id="1094558.ME5_01872"/>
<dbReference type="OrthoDB" id="9807134at2"/>
<sequence length="253" mass="28414">MGGKKSVIFATLLLYIITGANTYGQNFVFATEGNYPPFEYVDSNNNLQGFDVEIARALCEQLKFNCSIVIQDWEGIIPGLLAHKYDAIIASMGPTEERLKKVDFTNPYYRTRLAIAVRKESDIKTLNIDELVGKSIGALAGSVQALYAEDHLWPQGVNMRFYPNADDANTDLTIGRTDAVIHDNFPLLDWLENDGKDCCRLLGFLEKTESPISIAIRKNEGDLKAKLNQAILDIRKNGTYQKISQKYFGQDIY</sequence>
<evidence type="ECO:0000256" key="2">
    <source>
        <dbReference type="ARBA" id="ARBA00010333"/>
    </source>
</evidence>
<dbReference type="GO" id="GO:0030313">
    <property type="term" value="C:cell envelope"/>
    <property type="evidence" value="ECO:0007669"/>
    <property type="project" value="UniProtKB-SubCell"/>
</dbReference>
<dbReference type="SUPFAM" id="SSF53850">
    <property type="entry name" value="Periplasmic binding protein-like II"/>
    <property type="match status" value="1"/>
</dbReference>
<dbReference type="PANTHER" id="PTHR35936">
    <property type="entry name" value="MEMBRANE-BOUND LYTIC MUREIN TRANSGLYCOSYLASE F"/>
    <property type="match status" value="1"/>
</dbReference>
<dbReference type="GO" id="GO:0015276">
    <property type="term" value="F:ligand-gated monoatomic ion channel activity"/>
    <property type="evidence" value="ECO:0007669"/>
    <property type="project" value="InterPro"/>
</dbReference>
<feature type="domain" description="Solute-binding protein family 3/N-terminal" evidence="5">
    <location>
        <begin position="26"/>
        <end position="251"/>
    </location>
</feature>
<evidence type="ECO:0000256" key="3">
    <source>
        <dbReference type="ARBA" id="ARBA00022729"/>
    </source>
</evidence>
<gene>
    <name evidence="7" type="ORF">ME5_01872</name>
</gene>
<comment type="subcellular location">
    <subcellularLocation>
        <location evidence="1">Cell envelope</location>
    </subcellularLocation>
</comment>
<evidence type="ECO:0000313" key="8">
    <source>
        <dbReference type="Proteomes" id="UP000008952"/>
    </source>
</evidence>
<dbReference type="Gene3D" id="3.40.190.10">
    <property type="entry name" value="Periplasmic binding protein-like II"/>
    <property type="match status" value="2"/>
</dbReference>
<organism evidence="7 8">
    <name type="scientific">Bartonella tamiae Th239</name>
    <dbReference type="NCBI Taxonomy" id="1094558"/>
    <lineage>
        <taxon>Bacteria</taxon>
        <taxon>Pseudomonadati</taxon>
        <taxon>Pseudomonadota</taxon>
        <taxon>Alphaproteobacteria</taxon>
        <taxon>Hyphomicrobiales</taxon>
        <taxon>Bartonellaceae</taxon>
        <taxon>Bartonella</taxon>
    </lineage>
</organism>
<dbReference type="SMART" id="SM00079">
    <property type="entry name" value="PBPe"/>
    <property type="match status" value="1"/>
</dbReference>
<dbReference type="EMBL" id="AIMB01000008">
    <property type="protein sequence ID" value="EJF89321.1"/>
    <property type="molecule type" value="Genomic_DNA"/>
</dbReference>
<dbReference type="PROSITE" id="PS01039">
    <property type="entry name" value="SBP_BACTERIAL_3"/>
    <property type="match status" value="1"/>
</dbReference>
<evidence type="ECO:0000256" key="1">
    <source>
        <dbReference type="ARBA" id="ARBA00004196"/>
    </source>
</evidence>
<dbReference type="GO" id="GO:0016020">
    <property type="term" value="C:membrane"/>
    <property type="evidence" value="ECO:0007669"/>
    <property type="project" value="InterPro"/>
</dbReference>
<proteinExistence type="inferred from homology"/>
<dbReference type="Pfam" id="PF00497">
    <property type="entry name" value="SBP_bac_3"/>
    <property type="match status" value="1"/>
</dbReference>
<evidence type="ECO:0000259" key="5">
    <source>
        <dbReference type="SMART" id="SM00062"/>
    </source>
</evidence>
<feature type="domain" description="Ionotropic glutamate receptor C-terminal" evidence="6">
    <location>
        <begin position="26"/>
        <end position="250"/>
    </location>
</feature>
<dbReference type="eggNOG" id="COG0834">
    <property type="taxonomic scope" value="Bacteria"/>
</dbReference>
<evidence type="ECO:0008006" key="9">
    <source>
        <dbReference type="Google" id="ProtNLM"/>
    </source>
</evidence>
<accession>J0QTT6</accession>
<dbReference type="InterPro" id="IPR001320">
    <property type="entry name" value="Iontro_rcpt_C"/>
</dbReference>
<dbReference type="InterPro" id="IPR001638">
    <property type="entry name" value="Solute-binding_3/MltF_N"/>
</dbReference>
<dbReference type="AlphaFoldDB" id="J0QTT6"/>
<name>J0QTT6_9HYPH</name>
<keyword evidence="8" id="KW-1185">Reference proteome</keyword>
<dbReference type="HOGENOM" id="CLU_019602_18_0_5"/>
<dbReference type="SMART" id="SM00062">
    <property type="entry name" value="PBPb"/>
    <property type="match status" value="1"/>
</dbReference>
<evidence type="ECO:0000259" key="6">
    <source>
        <dbReference type="SMART" id="SM00079"/>
    </source>
</evidence>
<keyword evidence="3" id="KW-0732">Signal</keyword>
<comment type="caution">
    <text evidence="7">The sequence shown here is derived from an EMBL/GenBank/DDBJ whole genome shotgun (WGS) entry which is preliminary data.</text>
</comment>
<protein>
    <recommendedName>
        <fullName evidence="9">Lysine-arginine-ornithine-binding periplasmic protein</fullName>
    </recommendedName>
</protein>
<dbReference type="PATRIC" id="fig|1094558.3.peg.2005"/>
<comment type="similarity">
    <text evidence="2 4">Belongs to the bacterial solute-binding protein 3 family.</text>
</comment>
<reference evidence="7 8" key="1">
    <citation type="submission" date="2012-03" db="EMBL/GenBank/DDBJ databases">
        <title>The Genome Sequence of Bartonella tamiae Th239.</title>
        <authorList>
            <consortium name="The Broad Institute Genome Sequencing Platform"/>
            <consortium name="The Broad Institute Genome Sequencing Center for Infectious Disease"/>
            <person name="Feldgarden M."/>
            <person name="Kirby J."/>
            <person name="Kosoy M."/>
            <person name="Birtles R."/>
            <person name="Probert W.S."/>
            <person name="Chiaraviglio L."/>
            <person name="Young S.K."/>
            <person name="Zeng Q."/>
            <person name="Gargeya S."/>
            <person name="Fitzgerald M."/>
            <person name="Haas B."/>
            <person name="Abouelleil A."/>
            <person name="Alvarado L."/>
            <person name="Arachchi H.M."/>
            <person name="Berlin A."/>
            <person name="Chapman S.B."/>
            <person name="Gearin G."/>
            <person name="Goldberg J."/>
            <person name="Griggs A."/>
            <person name="Gujja S."/>
            <person name="Hansen M."/>
            <person name="Heiman D."/>
            <person name="Howarth C."/>
            <person name="Larimer J."/>
            <person name="Lui A."/>
            <person name="MacDonald P.J.P."/>
            <person name="McCowen C."/>
            <person name="Montmayeur A."/>
            <person name="Murphy C."/>
            <person name="Neiman D."/>
            <person name="Pearson M."/>
            <person name="Priest M."/>
            <person name="Roberts A."/>
            <person name="Saif S."/>
            <person name="Shea T."/>
            <person name="Sisk P."/>
            <person name="Stolte C."/>
            <person name="Sykes S."/>
            <person name="Wortman J."/>
            <person name="Nusbaum C."/>
            <person name="Birren B."/>
        </authorList>
    </citation>
    <scope>NUCLEOTIDE SEQUENCE [LARGE SCALE GENOMIC DNA]</scope>
    <source>
        <strain evidence="7 8">Th239</strain>
    </source>
</reference>
<dbReference type="PANTHER" id="PTHR35936:SF17">
    <property type="entry name" value="ARGININE-BINDING EXTRACELLULAR PROTEIN ARTP"/>
    <property type="match status" value="1"/>
</dbReference>
<evidence type="ECO:0000313" key="7">
    <source>
        <dbReference type="EMBL" id="EJF89321.1"/>
    </source>
</evidence>